<dbReference type="InterPro" id="IPR030838">
    <property type="entry name" value="Ribosomal_eS1_arc"/>
</dbReference>
<organism evidence="4">
    <name type="scientific">uncultured marine thaumarchaeote KM3_31_E07</name>
    <dbReference type="NCBI Taxonomy" id="1456118"/>
    <lineage>
        <taxon>Archaea</taxon>
        <taxon>Nitrososphaerota</taxon>
        <taxon>environmental samples</taxon>
    </lineage>
</organism>
<keyword evidence="1 3" id="KW-0689">Ribosomal protein</keyword>
<keyword evidence="2 3" id="KW-0687">Ribonucleoprotein</keyword>
<dbReference type="Pfam" id="PF01015">
    <property type="entry name" value="Ribosomal_S3Ae"/>
    <property type="match status" value="1"/>
</dbReference>
<dbReference type="SMART" id="SM01397">
    <property type="entry name" value="Ribosomal_S3Ae"/>
    <property type="match status" value="1"/>
</dbReference>
<dbReference type="HAMAP" id="MF_00359">
    <property type="entry name" value="Ribosomal_eS1"/>
    <property type="match status" value="1"/>
</dbReference>
<proteinExistence type="inferred from homology"/>
<gene>
    <name evidence="4" type="primary">RP-S3Ae</name>
    <name evidence="4" type="synonym">RPS3A</name>
    <name evidence="3" type="synonym">rps3ae</name>
</gene>
<dbReference type="InterPro" id="IPR001593">
    <property type="entry name" value="Ribosomal_eS1"/>
</dbReference>
<sequence>MVKRKRARTRDKWQDKKWVIVQAPVSFGSAQIHQIPITSEEKAIGRIVEVTLFELWKTEQQQHTIKLYFQIEKIEGGIAYTRFKGHEFAKEFLRSLIRRGSSMISYVNDYSTLDGYKFRVSVITFSLRRLNSSKKHEIRSIINEVLSTEISQKNIDQLVQAVVGPELNARMHVRVKKIVGVRHISVKKTKLLQLPPTLA</sequence>
<dbReference type="GO" id="GO:0006412">
    <property type="term" value="P:translation"/>
    <property type="evidence" value="ECO:0007669"/>
    <property type="project" value="UniProtKB-UniRule"/>
</dbReference>
<accession>A0A075GXE2</accession>
<protein>
    <recommendedName>
        <fullName evidence="3">Small ribosomal subunit protein eS1</fullName>
    </recommendedName>
</protein>
<name>A0A075GXE2_9ARCH</name>
<reference evidence="4" key="1">
    <citation type="journal article" date="2014" name="Genome Biol. Evol.">
        <title>Pangenome evidence for extensive interdomain horizontal transfer affecting lineage core and shell genes in uncultured planktonic thaumarchaeota and euryarchaeota.</title>
        <authorList>
            <person name="Deschamps P."/>
            <person name="Zivanovic Y."/>
            <person name="Moreira D."/>
            <person name="Rodriguez-Valera F."/>
            <person name="Lopez-Garcia P."/>
        </authorList>
    </citation>
    <scope>NUCLEOTIDE SEQUENCE</scope>
</reference>
<dbReference type="GO" id="GO:0003735">
    <property type="term" value="F:structural constituent of ribosome"/>
    <property type="evidence" value="ECO:0007669"/>
    <property type="project" value="InterPro"/>
</dbReference>
<evidence type="ECO:0000256" key="2">
    <source>
        <dbReference type="ARBA" id="ARBA00023274"/>
    </source>
</evidence>
<dbReference type="EMBL" id="KF900834">
    <property type="protein sequence ID" value="AIF08536.1"/>
    <property type="molecule type" value="Genomic_DNA"/>
</dbReference>
<dbReference type="GO" id="GO:1990904">
    <property type="term" value="C:ribonucleoprotein complex"/>
    <property type="evidence" value="ECO:0007669"/>
    <property type="project" value="UniProtKB-KW"/>
</dbReference>
<evidence type="ECO:0000256" key="3">
    <source>
        <dbReference type="HAMAP-Rule" id="MF_00359"/>
    </source>
</evidence>
<comment type="similarity">
    <text evidence="3">Belongs to the eukaryotic ribosomal protein eS1 family.</text>
</comment>
<evidence type="ECO:0000313" key="4">
    <source>
        <dbReference type="EMBL" id="AIF08536.1"/>
    </source>
</evidence>
<evidence type="ECO:0000256" key="1">
    <source>
        <dbReference type="ARBA" id="ARBA00022980"/>
    </source>
</evidence>
<dbReference type="GO" id="GO:0005840">
    <property type="term" value="C:ribosome"/>
    <property type="evidence" value="ECO:0007669"/>
    <property type="project" value="UniProtKB-KW"/>
</dbReference>
<dbReference type="AlphaFoldDB" id="A0A075GXE2"/>